<dbReference type="SUPFAM" id="SSF103247">
    <property type="entry name" value="TT1751-like"/>
    <property type="match status" value="1"/>
</dbReference>
<feature type="domain" description="DUF302" evidence="1">
    <location>
        <begin position="59"/>
        <end position="120"/>
    </location>
</feature>
<proteinExistence type="predicted"/>
<dbReference type="InterPro" id="IPR035923">
    <property type="entry name" value="TT1751-like_sf"/>
</dbReference>
<keyword evidence="3" id="KW-1185">Reference proteome</keyword>
<evidence type="ECO:0000313" key="2">
    <source>
        <dbReference type="EMBL" id="GAA4160990.1"/>
    </source>
</evidence>
<dbReference type="Gene3D" id="3.30.310.70">
    <property type="entry name" value="TT1751-like domain"/>
    <property type="match status" value="1"/>
</dbReference>
<dbReference type="CDD" id="cd14797">
    <property type="entry name" value="DUF302"/>
    <property type="match status" value="1"/>
</dbReference>
<evidence type="ECO:0000259" key="1">
    <source>
        <dbReference type="Pfam" id="PF03625"/>
    </source>
</evidence>
<reference evidence="2" key="2">
    <citation type="submission" date="2023-12" db="EMBL/GenBank/DDBJ databases">
        <authorList>
            <person name="Sun Q."/>
            <person name="Inoue M."/>
        </authorList>
    </citation>
    <scope>NUCLEOTIDE SEQUENCE</scope>
    <source>
        <strain evidence="2">JCM 17590</strain>
    </source>
</reference>
<reference evidence="2" key="1">
    <citation type="journal article" date="2014" name="Int. J. Syst. Evol. Microbiol.">
        <title>Complete genome of a new Firmicutes species belonging to the dominant human colonic microbiota ('Ruminococcus bicirculans') reveals two chromosomes and a selective capacity to utilize plant glucans.</title>
        <authorList>
            <consortium name="NISC Comparative Sequencing Program"/>
            <person name="Wegmann U."/>
            <person name="Louis P."/>
            <person name="Goesmann A."/>
            <person name="Henrissat B."/>
            <person name="Duncan S.H."/>
            <person name="Flint H.J."/>
        </authorList>
    </citation>
    <scope>NUCLEOTIDE SEQUENCE</scope>
    <source>
        <strain evidence="2">JCM 17590</strain>
    </source>
</reference>
<gene>
    <name evidence="2" type="ORF">GCM10022286_17860</name>
</gene>
<dbReference type="Pfam" id="PF03625">
    <property type="entry name" value="DUF302"/>
    <property type="match status" value="1"/>
</dbReference>
<evidence type="ECO:0000313" key="3">
    <source>
        <dbReference type="Proteomes" id="UP001415169"/>
    </source>
</evidence>
<dbReference type="PANTHER" id="PTHR38342:SF2">
    <property type="entry name" value="INNER MEMBRANE OR EXPORTED"/>
    <property type="match status" value="1"/>
</dbReference>
<organism evidence="2 3">
    <name type="scientific">Gryllotalpicola daejeonensis</name>
    <dbReference type="NCBI Taxonomy" id="993087"/>
    <lineage>
        <taxon>Bacteria</taxon>
        <taxon>Bacillati</taxon>
        <taxon>Actinomycetota</taxon>
        <taxon>Actinomycetes</taxon>
        <taxon>Micrococcales</taxon>
        <taxon>Microbacteriaceae</taxon>
        <taxon>Gryllotalpicola</taxon>
    </lineage>
</organism>
<comment type="caution">
    <text evidence="2">The sequence shown here is derived from an EMBL/GenBank/DDBJ whole genome shotgun (WGS) entry which is preliminary data.</text>
</comment>
<accession>A0ABP7ZK18</accession>
<protein>
    <recommendedName>
        <fullName evidence="1">DUF302 domain-containing protein</fullName>
    </recommendedName>
</protein>
<dbReference type="PANTHER" id="PTHR38342">
    <property type="entry name" value="SLR5037 PROTEIN"/>
    <property type="match status" value="1"/>
</dbReference>
<dbReference type="Proteomes" id="UP001415169">
    <property type="component" value="Unassembled WGS sequence"/>
</dbReference>
<sequence>MNHSIPDMSVAQMRIGPHYWRMGDNRSFRTERTAKTVDDAVAALRAAVERRGITVSAVIDHAAAAQSAGVALAGETVVIFGNPSVGTAVMLADARAGLDLPLRVLVRETATGAELLYRDPHVLADEFDLSTTTETLDALAGVLAAVTAEAAA</sequence>
<dbReference type="EMBL" id="BAABBV010000001">
    <property type="protein sequence ID" value="GAA4160990.1"/>
    <property type="molecule type" value="Genomic_DNA"/>
</dbReference>
<dbReference type="InterPro" id="IPR005180">
    <property type="entry name" value="DUF302"/>
</dbReference>
<name>A0ABP7ZK18_9MICO</name>